<organism evidence="7">
    <name type="scientific">mine drainage metagenome</name>
    <dbReference type="NCBI Taxonomy" id="410659"/>
    <lineage>
        <taxon>unclassified sequences</taxon>
        <taxon>metagenomes</taxon>
        <taxon>ecological metagenomes</taxon>
    </lineage>
</organism>
<evidence type="ECO:0000256" key="5">
    <source>
        <dbReference type="SAM" id="Phobius"/>
    </source>
</evidence>
<feature type="domain" description="RDD" evidence="6">
    <location>
        <begin position="9"/>
        <end position="155"/>
    </location>
</feature>
<feature type="transmembrane region" description="Helical" evidence="5">
    <location>
        <begin position="18"/>
        <end position="39"/>
    </location>
</feature>
<comment type="caution">
    <text evidence="7">The sequence shown here is derived from an EMBL/GenBank/DDBJ whole genome shotgun (WGS) entry which is preliminary data.</text>
</comment>
<feature type="transmembrane region" description="Helical" evidence="5">
    <location>
        <begin position="97"/>
        <end position="117"/>
    </location>
</feature>
<keyword evidence="3 5" id="KW-1133">Transmembrane helix</keyword>
<sequence length="163" mass="18296">MPPKPLQAPSLYRRLAALLYESIVLFGVAWLAALLYGLAVGQRSGVMDRQGLQAVVFLTLAIYFIGFWLGPGQTVAMRAWRLRVVDANGRPLRLARAGLRFVLGWLWVLPPLALAWLTGLDHVAGLGMLFGWMVLWALASYLRADRQFWHDAWAGTRLIDIPR</sequence>
<comment type="subcellular location">
    <subcellularLocation>
        <location evidence="1">Membrane</location>
        <topology evidence="1">Multi-pass membrane protein</topology>
    </subcellularLocation>
</comment>
<dbReference type="Pfam" id="PF06271">
    <property type="entry name" value="RDD"/>
    <property type="match status" value="1"/>
</dbReference>
<evidence type="ECO:0000256" key="1">
    <source>
        <dbReference type="ARBA" id="ARBA00004141"/>
    </source>
</evidence>
<dbReference type="AlphaFoldDB" id="E6PSZ7"/>
<keyword evidence="4 5" id="KW-0472">Membrane</keyword>
<dbReference type="InterPro" id="IPR010432">
    <property type="entry name" value="RDD"/>
</dbReference>
<name>E6PSZ7_9ZZZZ</name>
<dbReference type="EMBL" id="CABM01000048">
    <property type="protein sequence ID" value="CBH98054.1"/>
    <property type="molecule type" value="Genomic_DNA"/>
</dbReference>
<dbReference type="GO" id="GO:0016020">
    <property type="term" value="C:membrane"/>
    <property type="evidence" value="ECO:0007669"/>
    <property type="project" value="UniProtKB-SubCell"/>
</dbReference>
<keyword evidence="2 5" id="KW-0812">Transmembrane</keyword>
<gene>
    <name evidence="7" type="ORF">CARN2_3530</name>
</gene>
<protein>
    <recommendedName>
        <fullName evidence="6">RDD domain-containing protein</fullName>
    </recommendedName>
</protein>
<evidence type="ECO:0000256" key="4">
    <source>
        <dbReference type="ARBA" id="ARBA00023136"/>
    </source>
</evidence>
<evidence type="ECO:0000256" key="3">
    <source>
        <dbReference type="ARBA" id="ARBA00022989"/>
    </source>
</evidence>
<reference evidence="7" key="1">
    <citation type="submission" date="2009-10" db="EMBL/GenBank/DDBJ databases">
        <title>Diversity of trophic interactions inside an arsenic-rich microbial ecosystem.</title>
        <authorList>
            <person name="Bertin P.N."/>
            <person name="Heinrich-Salmeron A."/>
            <person name="Pelletier E."/>
            <person name="Goulhen-Chollet F."/>
            <person name="Arsene-Ploetze F."/>
            <person name="Gallien S."/>
            <person name="Calteau A."/>
            <person name="Vallenet D."/>
            <person name="Casiot C."/>
            <person name="Chane-Woon-Ming B."/>
            <person name="Giloteaux L."/>
            <person name="Barakat M."/>
            <person name="Bonnefoy V."/>
            <person name="Bruneel O."/>
            <person name="Chandler M."/>
            <person name="Cleiss J."/>
            <person name="Duran R."/>
            <person name="Elbaz-Poulichet F."/>
            <person name="Fonknechten N."/>
            <person name="Lauga B."/>
            <person name="Mornico D."/>
            <person name="Ortet P."/>
            <person name="Schaeffer C."/>
            <person name="Siguier P."/>
            <person name="Alexander Thil Smith A."/>
            <person name="Van Dorsselaer A."/>
            <person name="Weissenbach J."/>
            <person name="Medigue C."/>
            <person name="Le Paslier D."/>
        </authorList>
    </citation>
    <scope>NUCLEOTIDE SEQUENCE</scope>
</reference>
<feature type="transmembrane region" description="Helical" evidence="5">
    <location>
        <begin position="51"/>
        <end position="76"/>
    </location>
</feature>
<evidence type="ECO:0000259" key="6">
    <source>
        <dbReference type="Pfam" id="PF06271"/>
    </source>
</evidence>
<proteinExistence type="predicted"/>
<evidence type="ECO:0000313" key="7">
    <source>
        <dbReference type="EMBL" id="CBH98054.1"/>
    </source>
</evidence>
<accession>E6PSZ7</accession>
<feature type="transmembrane region" description="Helical" evidence="5">
    <location>
        <begin position="123"/>
        <end position="142"/>
    </location>
</feature>
<evidence type="ECO:0000256" key="2">
    <source>
        <dbReference type="ARBA" id="ARBA00022692"/>
    </source>
</evidence>